<protein>
    <recommendedName>
        <fullName evidence="2">HTH arsR-type domain-containing protein</fullName>
    </recommendedName>
</protein>
<feature type="non-terminal residue" evidence="1">
    <location>
        <position position="1"/>
    </location>
</feature>
<evidence type="ECO:0008006" key="2">
    <source>
        <dbReference type="Google" id="ProtNLM"/>
    </source>
</evidence>
<evidence type="ECO:0000313" key="1">
    <source>
        <dbReference type="EMBL" id="GAI38793.1"/>
    </source>
</evidence>
<dbReference type="InterPro" id="IPR036388">
    <property type="entry name" value="WH-like_DNA-bd_sf"/>
</dbReference>
<gene>
    <name evidence="1" type="ORF">S06H3_51746</name>
</gene>
<dbReference type="AlphaFoldDB" id="X1N5C3"/>
<dbReference type="EMBL" id="BARV01032858">
    <property type="protein sequence ID" value="GAI38793.1"/>
    <property type="molecule type" value="Genomic_DNA"/>
</dbReference>
<dbReference type="Gene3D" id="1.10.10.10">
    <property type="entry name" value="Winged helix-like DNA-binding domain superfamily/Winged helix DNA-binding domain"/>
    <property type="match status" value="1"/>
</dbReference>
<name>X1N5C3_9ZZZZ</name>
<proteinExistence type="predicted"/>
<comment type="caution">
    <text evidence="1">The sequence shown here is derived from an EMBL/GenBank/DDBJ whole genome shotgun (WGS) entry which is preliminary data.</text>
</comment>
<sequence>VKAAARQVGEEELCGIAGRLASNAEVIADFARKGEGPGVLPNVDSVLEMLKRRPCSLEDICNGLGMSRREAGGHIAALESQKKIASQIRDDKTFYLPK</sequence>
<reference evidence="1" key="1">
    <citation type="journal article" date="2014" name="Front. Microbiol.">
        <title>High frequency of phylogenetically diverse reductive dehalogenase-homologous genes in deep subseafloor sedimentary metagenomes.</title>
        <authorList>
            <person name="Kawai M."/>
            <person name="Futagami T."/>
            <person name="Toyoda A."/>
            <person name="Takaki Y."/>
            <person name="Nishi S."/>
            <person name="Hori S."/>
            <person name="Arai W."/>
            <person name="Tsubouchi T."/>
            <person name="Morono Y."/>
            <person name="Uchiyama I."/>
            <person name="Ito T."/>
            <person name="Fujiyama A."/>
            <person name="Inagaki F."/>
            <person name="Takami H."/>
        </authorList>
    </citation>
    <scope>NUCLEOTIDE SEQUENCE</scope>
    <source>
        <strain evidence="1">Expedition CK06-06</strain>
    </source>
</reference>
<organism evidence="1">
    <name type="scientific">marine sediment metagenome</name>
    <dbReference type="NCBI Taxonomy" id="412755"/>
    <lineage>
        <taxon>unclassified sequences</taxon>
        <taxon>metagenomes</taxon>
        <taxon>ecological metagenomes</taxon>
    </lineage>
</organism>
<accession>X1N5C3</accession>